<gene>
    <name evidence="1" type="ORF">I3842_14G129900</name>
</gene>
<accession>A0A922AD25</accession>
<protein>
    <submittedName>
        <fullName evidence="1">Uncharacterized protein</fullName>
    </submittedName>
</protein>
<dbReference type="GO" id="GO:0006952">
    <property type="term" value="P:defense response"/>
    <property type="evidence" value="ECO:0007669"/>
    <property type="project" value="InterPro"/>
</dbReference>
<reference evidence="1" key="1">
    <citation type="submission" date="2021-01" db="EMBL/GenBank/DDBJ databases">
        <authorList>
            <person name="Lovell J.T."/>
            <person name="Bentley N."/>
            <person name="Bhattarai G."/>
            <person name="Jenkins J.W."/>
            <person name="Sreedasyam A."/>
            <person name="Alarcon Y."/>
            <person name="Bock C."/>
            <person name="Boston L."/>
            <person name="Carlson J."/>
            <person name="Cervantes K."/>
            <person name="Clermont K."/>
            <person name="Krom N."/>
            <person name="Kubenka K."/>
            <person name="Mamidi S."/>
            <person name="Mattison C."/>
            <person name="Monteros M."/>
            <person name="Pisani C."/>
            <person name="Plott C."/>
            <person name="Rajasekar S."/>
            <person name="Rhein H.S."/>
            <person name="Rohla C."/>
            <person name="Song M."/>
            <person name="Hilaire R.S."/>
            <person name="Shu S."/>
            <person name="Wells L."/>
            <person name="Wang X."/>
            <person name="Webber J."/>
            <person name="Heerema R.J."/>
            <person name="Klein P."/>
            <person name="Conner P."/>
            <person name="Grauke L."/>
            <person name="Grimwood J."/>
            <person name="Schmutz J."/>
            <person name="Randall J.J."/>
        </authorList>
    </citation>
    <scope>NUCLEOTIDE SEQUENCE</scope>
    <source>
        <tissue evidence="1">Leaf</tissue>
    </source>
</reference>
<organism evidence="1 2">
    <name type="scientific">Carya illinoinensis</name>
    <name type="common">Pecan</name>
    <dbReference type="NCBI Taxonomy" id="32201"/>
    <lineage>
        <taxon>Eukaryota</taxon>
        <taxon>Viridiplantae</taxon>
        <taxon>Streptophyta</taxon>
        <taxon>Embryophyta</taxon>
        <taxon>Tracheophyta</taxon>
        <taxon>Spermatophyta</taxon>
        <taxon>Magnoliopsida</taxon>
        <taxon>eudicotyledons</taxon>
        <taxon>Gunneridae</taxon>
        <taxon>Pentapetalae</taxon>
        <taxon>rosids</taxon>
        <taxon>fabids</taxon>
        <taxon>Fagales</taxon>
        <taxon>Juglandaceae</taxon>
        <taxon>Carya</taxon>
    </lineage>
</organism>
<dbReference type="Proteomes" id="UP000811246">
    <property type="component" value="Chromosome 14"/>
</dbReference>
<proteinExistence type="predicted"/>
<evidence type="ECO:0000313" key="2">
    <source>
        <dbReference type="Proteomes" id="UP000811246"/>
    </source>
</evidence>
<dbReference type="PANTHER" id="PTHR11017:SF559">
    <property type="entry name" value="DISEASE RESISTANCE PROTEIN CHL1"/>
    <property type="match status" value="1"/>
</dbReference>
<name>A0A922AD25_CARIL</name>
<dbReference type="InterPro" id="IPR044974">
    <property type="entry name" value="Disease_R_plants"/>
</dbReference>
<comment type="caution">
    <text evidence="1">The sequence shown here is derived from an EMBL/GenBank/DDBJ whole genome shotgun (WGS) entry which is preliminary data.</text>
</comment>
<evidence type="ECO:0000313" key="1">
    <source>
        <dbReference type="EMBL" id="KAG6679403.1"/>
    </source>
</evidence>
<dbReference type="PANTHER" id="PTHR11017">
    <property type="entry name" value="LEUCINE-RICH REPEAT-CONTAINING PROTEIN"/>
    <property type="match status" value="1"/>
</dbReference>
<sequence length="364" mass="40607">MEGVDDNLKELNLRDSENLIETPDLSGAPNLEIINFQNCRNLCEVHPSIKELKRLKDLKMAGTGIKQLWKGTLVVLDNLKILKLSNCKNLIEIPDLSGAPNLEIIDLTDCTSLCEVHPSIKELKRLEDLRISGTGIKQLWKGTLVVLHNLKILDLRNSKNLIETPDLTGAPNLEEIYFTGCTSLCEVHPSIKVLKKIQKIIIVGTGIKQLWKGTLVVLHNLKILDLRNSKNLIETPDFTGAPNLEEIYFTGCTNLCEVHPSIKELKQIQKIIIVGTGIKQLWKGTLVVLDNLKILKLSNCKNLIEIPDLSGAPNLEKIDFSLCTSLCEVHPSIKMLKQIQKIIMVGTGIKQLWKGTLVVSFSLV</sequence>
<dbReference type="AlphaFoldDB" id="A0A922AD25"/>
<dbReference type="EMBL" id="CM031838">
    <property type="protein sequence ID" value="KAG6679403.1"/>
    <property type="molecule type" value="Genomic_DNA"/>
</dbReference>